<dbReference type="PANTHER" id="PTHR33331:SF13">
    <property type="entry name" value="COILED-COIL DOMAIN CONTAINING 162"/>
    <property type="match status" value="1"/>
</dbReference>
<organism evidence="2 3">
    <name type="scientific">Chlamydomonas eustigma</name>
    <dbReference type="NCBI Taxonomy" id="1157962"/>
    <lineage>
        <taxon>Eukaryota</taxon>
        <taxon>Viridiplantae</taxon>
        <taxon>Chlorophyta</taxon>
        <taxon>core chlorophytes</taxon>
        <taxon>Chlorophyceae</taxon>
        <taxon>CS clade</taxon>
        <taxon>Chlamydomonadales</taxon>
        <taxon>Chlamydomonadaceae</taxon>
        <taxon>Chlamydomonas</taxon>
    </lineage>
</organism>
<evidence type="ECO:0000313" key="3">
    <source>
        <dbReference type="Proteomes" id="UP000232323"/>
    </source>
</evidence>
<reference evidence="2 3" key="1">
    <citation type="submission" date="2017-08" db="EMBL/GenBank/DDBJ databases">
        <title>Acidophilic green algal genome provides insights into adaptation to an acidic environment.</title>
        <authorList>
            <person name="Hirooka S."/>
            <person name="Hirose Y."/>
            <person name="Kanesaki Y."/>
            <person name="Higuchi S."/>
            <person name="Fujiwara T."/>
            <person name="Onuma R."/>
            <person name="Era A."/>
            <person name="Ohbayashi R."/>
            <person name="Uzuka A."/>
            <person name="Nozaki H."/>
            <person name="Yoshikawa H."/>
            <person name="Miyagishima S.Y."/>
        </authorList>
    </citation>
    <scope>NUCLEOTIDE SEQUENCE [LARGE SCALE GENOMIC DNA]</scope>
    <source>
        <strain evidence="2 3">NIES-2499</strain>
    </source>
</reference>
<dbReference type="InterPro" id="IPR040401">
    <property type="entry name" value="CCDC162"/>
</dbReference>
<dbReference type="EMBL" id="BEGY01000012">
    <property type="protein sequence ID" value="GAX75360.1"/>
    <property type="molecule type" value="Genomic_DNA"/>
</dbReference>
<name>A0A250WXV8_9CHLO</name>
<feature type="region of interest" description="Disordered" evidence="1">
    <location>
        <begin position="1078"/>
        <end position="1104"/>
    </location>
</feature>
<dbReference type="OrthoDB" id="539796at2759"/>
<dbReference type="Proteomes" id="UP000232323">
    <property type="component" value="Unassembled WGS sequence"/>
</dbReference>
<proteinExistence type="predicted"/>
<dbReference type="PANTHER" id="PTHR33331">
    <property type="entry name" value="COILED-COIL DOMAIN-CONTAINING PROTEIN 162"/>
    <property type="match status" value="1"/>
</dbReference>
<comment type="caution">
    <text evidence="2">The sequence shown here is derived from an EMBL/GenBank/DDBJ whole genome shotgun (WGS) entry which is preliminary data.</text>
</comment>
<evidence type="ECO:0000256" key="1">
    <source>
        <dbReference type="SAM" id="MobiDB-lite"/>
    </source>
</evidence>
<keyword evidence="3" id="KW-1185">Reference proteome</keyword>
<evidence type="ECO:0000313" key="2">
    <source>
        <dbReference type="EMBL" id="GAX75360.1"/>
    </source>
</evidence>
<gene>
    <name evidence="2" type="ORF">CEUSTIGMA_g2804.t1</name>
</gene>
<feature type="region of interest" description="Disordered" evidence="1">
    <location>
        <begin position="1309"/>
        <end position="1336"/>
    </location>
</feature>
<protein>
    <submittedName>
        <fullName evidence="2">Uncharacterized protein</fullName>
    </submittedName>
</protein>
<accession>A0A250WXV8</accession>
<sequence>MHADSLQKSLLFTDMSIQGVESERKELQQELALSLETCHSLSSAECLRHLQLTAGAPLSDAPDSQAVLLYFKARLAALHCEQRSMQAHLLKLRRCHLQHVKSLVLRPALSEPALPRSKLDHVGPVSQLDHVGPVSHGGCKCNQEIEVTMQGIQALQLAQADAAARNARLLQPSRTVEEGDWWIVLTHVVSMASGDRLAQRFRDRVEALPWSHHHRFLIYEQVSGMPIQRDREMLKAGLRVPPYYARTTAEAEAVLRELIEDFKCEEGADALLATQPTVHASEAASTKQGAAFSSEGSATTSDGLPSVHGILYAARKLLNKVLERHRLLTPGTPSASKYDDQGVASVTTSSMPCANLPLITPSKQRGSSVKQSDSHMLVVDRYSDRLEALIPSIQGDLSAAHAAILNGLGAAASAPLGSGVGLGSTGGSMHIDEVLRAETAFLEGCDLFQVSQRLKTLAEERKERFSYLARVNPGLGDQAREDVEEGAALSLAKTVDRSAWALSEKALEAVVTLRFLRMQRNRLKVMHYLNAMVSLQLVLLTDETTEEAAGSSTRYATTALKDMTCPIRYAARHAQNHVTAPSLGEIEGMRYGGESQSSEGVGGTSEEADVLIMDEWLEDRDSGVTVRDPSGRRLMYKHALSLMSRVEEEILRVATHHAERYAAQLYAVGRGSEVAELDQTAMLDDLWAFEAGYCEARHKCLLAYFSAYRHSESWGVMEDLFAGLGSAQAGCSGPVAAASMSCCSTGTPVRPTPDMNHSASSTNKWEGWAANTPLPQVLAARVQLRREIIDLTFRRPSICPEAGYFATSYIESTVSIELEAELVGRLTAAVAQQQRSAMATAFTSAQAAAAAASKPVAVGQAWSLGLPASVLYGELYGSGSERSLMQEGAVLPAVGAAAAALPALIRKVVGTLADVHQVRAALKHASDMSELRQRVLQYSLVELQVLLQEEQHRAHAVPYRVPKDSLFRETMGKGVGDAAMLGQFNWLCRSHVADNPVVVMSEARQLGVTPKKVVEMILNKEKVIRQLYSSEVLWLVYCCQSRALGKKVTMPELQGIDWDNIDAEGKLLKPEVLKTSLSPCEPVEEEPPGSSGPPGEELASGGGTGGGGQGIMFGVGSAGVLGGIWRAPPLALAEFSTQMAELLQPHSLAGLRAMLEGKSGLGSVGKRGAVKQNGGASATPRVIPISDDGPDAMANAARAQILRVLSLELSIKHNQILLDFIVRKLDRRRRVLMWRAAAMEGVTGRPGQGDTDLVVGAPPGHYAPAVPPGVHKPPGHGPEKYEQQIVEDPPLLRDPPKPKVLKTRYHRGIANSSKDDTGSQSEGAVSGPGGRNEGVGALSSRALNDLKACRRRLCNDASPLWLDIISLKLKLRENVSIVPLQSTPLRPLQ</sequence>